<feature type="compositionally biased region" description="Basic residues" evidence="1">
    <location>
        <begin position="302"/>
        <end position="311"/>
    </location>
</feature>
<proteinExistence type="predicted"/>
<evidence type="ECO:0000313" key="3">
    <source>
        <dbReference type="Proteomes" id="UP000594342"/>
    </source>
</evidence>
<feature type="region of interest" description="Disordered" evidence="1">
    <location>
        <begin position="212"/>
        <end position="236"/>
    </location>
</feature>
<gene>
    <name evidence="2" type="ORF">YASMINEVIRUS_939</name>
</gene>
<protein>
    <submittedName>
        <fullName evidence="2">Uridine kinase</fullName>
    </submittedName>
</protein>
<evidence type="ECO:0000256" key="1">
    <source>
        <dbReference type="SAM" id="MobiDB-lite"/>
    </source>
</evidence>
<dbReference type="GO" id="GO:0016301">
    <property type="term" value="F:kinase activity"/>
    <property type="evidence" value="ECO:0007669"/>
    <property type="project" value="UniProtKB-KW"/>
</dbReference>
<dbReference type="Gene3D" id="3.40.50.300">
    <property type="entry name" value="P-loop containing nucleotide triphosphate hydrolases"/>
    <property type="match status" value="1"/>
</dbReference>
<keyword evidence="2" id="KW-0808">Transferase</keyword>
<dbReference type="SUPFAM" id="SSF52540">
    <property type="entry name" value="P-loop containing nucleoside triphosphate hydrolases"/>
    <property type="match status" value="1"/>
</dbReference>
<sequence length="340" mass="39396">MNIVQAYTKFKGQHIILISGFSGSGKTKVSRFLSELFNFQHVNLSRFYRPKEVYDVEDNYVIMKDGYKVLDWDNIYRSVDWERLNEFVNSSKSKGVVLVGFGFPKDLIGFDPDFHIHIKISKKNLIENREAFMEKHAKDFYLGKEAGESEYQKAFDRDKVILNTITYPMYLKLMEDSKIDKFINSNDMSEEKIKEEVFSYLMHNIDKWLKENSGRGATKSGEKTEGTVETSTKRVSVPKQHYEGVAEHYDNFYFPNKKRVLYDFNDEGVDYPAEYIKKFGTKASESSSSLSSDTDVRETSKKRSVSKKTKKIRESSSSDSDADADFLFTTDGRELNEDLL</sequence>
<keyword evidence="3" id="KW-1185">Reference proteome</keyword>
<evidence type="ECO:0000313" key="2">
    <source>
        <dbReference type="EMBL" id="VBB18476.1"/>
    </source>
</evidence>
<name>A0A5K0UBK1_9VIRU</name>
<dbReference type="EMBL" id="UPSH01000001">
    <property type="protein sequence ID" value="VBB18476.1"/>
    <property type="molecule type" value="Genomic_DNA"/>
</dbReference>
<accession>A0A5K0UBK1</accession>
<keyword evidence="2" id="KW-0418">Kinase</keyword>
<comment type="caution">
    <text evidence="2">The sequence shown here is derived from an EMBL/GenBank/DDBJ whole genome shotgun (WGS) entry which is preliminary data.</text>
</comment>
<dbReference type="InterPro" id="IPR027417">
    <property type="entry name" value="P-loop_NTPase"/>
</dbReference>
<dbReference type="Proteomes" id="UP000594342">
    <property type="component" value="Unassembled WGS sequence"/>
</dbReference>
<reference evidence="2 3" key="1">
    <citation type="submission" date="2018-10" db="EMBL/GenBank/DDBJ databases">
        <authorList>
            <consortium name="IHU Genomes"/>
        </authorList>
    </citation>
    <scope>NUCLEOTIDE SEQUENCE [LARGE SCALE GENOMIC DNA]</scope>
    <source>
        <strain evidence="2 3">A1</strain>
    </source>
</reference>
<feature type="region of interest" description="Disordered" evidence="1">
    <location>
        <begin position="282"/>
        <end position="324"/>
    </location>
</feature>
<organism evidence="2 3">
    <name type="scientific">Yasminevirus sp. GU-2018</name>
    <dbReference type="NCBI Taxonomy" id="2420051"/>
    <lineage>
        <taxon>Viruses</taxon>
        <taxon>Varidnaviria</taxon>
        <taxon>Bamfordvirae</taxon>
        <taxon>Nucleocytoviricota</taxon>
        <taxon>Megaviricetes</taxon>
        <taxon>Imitervirales</taxon>
        <taxon>Mimiviridae</taxon>
        <taxon>Klosneuvirinae</taxon>
        <taxon>Yasminevirus</taxon>
        <taxon>Yasminevirus saudimassiliense</taxon>
    </lineage>
</organism>